<evidence type="ECO:0000256" key="5">
    <source>
        <dbReference type="ARBA" id="ARBA00023204"/>
    </source>
</evidence>
<dbReference type="SMART" id="SM01009">
    <property type="entry name" value="AlkA_N"/>
    <property type="match status" value="1"/>
</dbReference>
<comment type="catalytic activity">
    <reaction evidence="1">
        <text>Hydrolysis of alkylated DNA, releasing 3-methyladenine, 3-methylguanine, 7-methylguanine and 7-methyladenine.</text>
        <dbReference type="EC" id="3.2.2.21"/>
    </reaction>
</comment>
<evidence type="ECO:0000259" key="9">
    <source>
        <dbReference type="SMART" id="SM01009"/>
    </source>
</evidence>
<dbReference type="EMBL" id="CP028130">
    <property type="protein sequence ID" value="AZZ57018.1"/>
    <property type="molecule type" value="Genomic_DNA"/>
</dbReference>
<dbReference type="GO" id="GO:0005737">
    <property type="term" value="C:cytoplasm"/>
    <property type="evidence" value="ECO:0007669"/>
    <property type="project" value="TreeGrafter"/>
</dbReference>
<organism evidence="10 11">
    <name type="scientific">Rathayibacter iranicus</name>
    <dbReference type="NCBI Taxonomy" id="59737"/>
    <lineage>
        <taxon>Bacteria</taxon>
        <taxon>Bacillati</taxon>
        <taxon>Actinomycetota</taxon>
        <taxon>Actinomycetes</taxon>
        <taxon>Micrococcales</taxon>
        <taxon>Microbacteriaceae</taxon>
        <taxon>Rathayibacter</taxon>
    </lineage>
</organism>
<evidence type="ECO:0000256" key="3">
    <source>
        <dbReference type="ARBA" id="ARBA00022763"/>
    </source>
</evidence>
<sequence>MAPGKGGGAHGRRDAGHRVRARRPGRRAADARRRLRSRSRHGSAQRGSTRTRGARQGGAAALTATTDLYANGPFDSVGAANLLRNHALPGVERVSEDGRRLERLLTIDGVAHPVAVELTATGVRLEAAPAVLIPAAAALRAWFDLDSDVVASGRVLSHEPLLARSIMARPGLRATQYPEAFEAAVMAVLGQQVSVAAARTFGGRMVAAFGVAGERGLVTFPSPQALLVPAFDELRAAIGITNARARTVCAVAEAFLAGLALDRAGDLPEQRRLLLAIPGIGPWTADYLALRLLGDPDAFPAGDLVLRRALGRVSAAEAEAASQAWRPHRALAAFHLWASTGAV</sequence>
<dbReference type="GO" id="GO:0006307">
    <property type="term" value="P:DNA alkylation repair"/>
    <property type="evidence" value="ECO:0007669"/>
    <property type="project" value="TreeGrafter"/>
</dbReference>
<accession>A0AAD1AEZ3</accession>
<dbReference type="SMART" id="SM00478">
    <property type="entry name" value="ENDO3c"/>
    <property type="match status" value="1"/>
</dbReference>
<dbReference type="Pfam" id="PF06029">
    <property type="entry name" value="AlkA_N"/>
    <property type="match status" value="1"/>
</dbReference>
<dbReference type="PANTHER" id="PTHR43003">
    <property type="entry name" value="DNA-3-METHYLADENINE GLYCOSYLASE"/>
    <property type="match status" value="1"/>
</dbReference>
<feature type="domain" description="DNA-3-methyladenine glycosylase AlkA N-terminal" evidence="9">
    <location>
        <begin position="65"/>
        <end position="182"/>
    </location>
</feature>
<dbReference type="GO" id="GO:0006285">
    <property type="term" value="P:base-excision repair, AP site formation"/>
    <property type="evidence" value="ECO:0007669"/>
    <property type="project" value="TreeGrafter"/>
</dbReference>
<dbReference type="PROSITE" id="PS01155">
    <property type="entry name" value="ENDONUCLEASE_III_2"/>
    <property type="match status" value="1"/>
</dbReference>
<proteinExistence type="predicted"/>
<evidence type="ECO:0000256" key="1">
    <source>
        <dbReference type="ARBA" id="ARBA00000086"/>
    </source>
</evidence>
<dbReference type="Gene3D" id="1.10.340.30">
    <property type="entry name" value="Hypothetical protein, domain 2"/>
    <property type="match status" value="1"/>
</dbReference>
<evidence type="ECO:0000256" key="2">
    <source>
        <dbReference type="ARBA" id="ARBA00012000"/>
    </source>
</evidence>
<evidence type="ECO:0000259" key="8">
    <source>
        <dbReference type="SMART" id="SM00478"/>
    </source>
</evidence>
<keyword evidence="6" id="KW-0326">Glycosidase</keyword>
<dbReference type="SUPFAM" id="SSF48150">
    <property type="entry name" value="DNA-glycosylase"/>
    <property type="match status" value="1"/>
</dbReference>
<dbReference type="CDD" id="cd00056">
    <property type="entry name" value="ENDO3c"/>
    <property type="match status" value="1"/>
</dbReference>
<feature type="region of interest" description="Disordered" evidence="7">
    <location>
        <begin position="1"/>
        <end position="59"/>
    </location>
</feature>
<dbReference type="AlphaFoldDB" id="A0AAD1AEZ3"/>
<name>A0AAD1AEZ3_9MICO</name>
<evidence type="ECO:0000256" key="4">
    <source>
        <dbReference type="ARBA" id="ARBA00022801"/>
    </source>
</evidence>
<dbReference type="GO" id="GO:0008725">
    <property type="term" value="F:DNA-3-methyladenine glycosylase activity"/>
    <property type="evidence" value="ECO:0007669"/>
    <property type="project" value="TreeGrafter"/>
</dbReference>
<feature type="domain" description="HhH-GPD" evidence="8">
    <location>
        <begin position="189"/>
        <end position="343"/>
    </location>
</feature>
<dbReference type="InterPro" id="IPR004036">
    <property type="entry name" value="Endonuclease-III-like_CS2"/>
</dbReference>
<dbReference type="GO" id="GO:0043916">
    <property type="term" value="F:DNA-7-methylguanine glycosylase activity"/>
    <property type="evidence" value="ECO:0007669"/>
    <property type="project" value="TreeGrafter"/>
</dbReference>
<dbReference type="InterPro" id="IPR003265">
    <property type="entry name" value="HhH-GPD_domain"/>
</dbReference>
<dbReference type="SUPFAM" id="SSF55945">
    <property type="entry name" value="TATA-box binding protein-like"/>
    <property type="match status" value="1"/>
</dbReference>
<reference evidence="10 11" key="1">
    <citation type="submission" date="2018-03" db="EMBL/GenBank/DDBJ databases">
        <title>Bacteriophage NCPPB3778 and a type I-E CRISPR drive the evolution of the US Biological Select Agent, Rathayibacter toxicus.</title>
        <authorList>
            <person name="Davis E.W.II."/>
            <person name="Tabima J.F."/>
            <person name="Weisberg A.J."/>
            <person name="Dantas Lopes L."/>
            <person name="Wiseman M.S."/>
            <person name="Wiseman M.S."/>
            <person name="Pupko T."/>
            <person name="Belcher M.S."/>
            <person name="Sechler A.J."/>
            <person name="Tancos M.A."/>
            <person name="Schroeder B.K."/>
            <person name="Murray T.D."/>
            <person name="Luster D.G."/>
            <person name="Schneider W.L."/>
            <person name="Rogers E."/>
            <person name="Andreote F.D."/>
            <person name="Grunwald N.J."/>
            <person name="Putnam M.L."/>
            <person name="Chang J.H."/>
        </authorList>
    </citation>
    <scope>NUCLEOTIDE SEQUENCE [LARGE SCALE GENOMIC DNA]</scope>
    <source>
        <strain evidence="10 11">NCCPB 2253</strain>
    </source>
</reference>
<dbReference type="GO" id="GO:0032993">
    <property type="term" value="C:protein-DNA complex"/>
    <property type="evidence" value="ECO:0007669"/>
    <property type="project" value="TreeGrafter"/>
</dbReference>
<dbReference type="Gene3D" id="3.30.310.20">
    <property type="entry name" value="DNA-3-methyladenine glycosylase AlkA, N-terminal domain"/>
    <property type="match status" value="1"/>
</dbReference>
<dbReference type="Proteomes" id="UP000283946">
    <property type="component" value="Chromosome"/>
</dbReference>
<dbReference type="PANTHER" id="PTHR43003:SF13">
    <property type="entry name" value="DNA-3-METHYLADENINE GLYCOSYLASE 2"/>
    <property type="match status" value="1"/>
</dbReference>
<dbReference type="Gene3D" id="1.10.1670.10">
    <property type="entry name" value="Helix-hairpin-Helix base-excision DNA repair enzymes (C-terminal)"/>
    <property type="match status" value="1"/>
</dbReference>
<dbReference type="InterPro" id="IPR051912">
    <property type="entry name" value="Alkylbase_DNA_Glycosylase/TA"/>
</dbReference>
<dbReference type="Pfam" id="PF00730">
    <property type="entry name" value="HhH-GPD"/>
    <property type="match status" value="1"/>
</dbReference>
<keyword evidence="3" id="KW-0227">DNA damage</keyword>
<feature type="compositionally biased region" description="Basic residues" evidence="7">
    <location>
        <begin position="33"/>
        <end position="43"/>
    </location>
</feature>
<keyword evidence="5" id="KW-0234">DNA repair</keyword>
<dbReference type="EC" id="3.2.2.21" evidence="2"/>
<dbReference type="GO" id="GO:0032131">
    <property type="term" value="F:alkylated DNA binding"/>
    <property type="evidence" value="ECO:0007669"/>
    <property type="project" value="TreeGrafter"/>
</dbReference>
<evidence type="ECO:0000256" key="7">
    <source>
        <dbReference type="SAM" id="MobiDB-lite"/>
    </source>
</evidence>
<dbReference type="InterPro" id="IPR037046">
    <property type="entry name" value="AlkA_N_sf"/>
</dbReference>
<evidence type="ECO:0000256" key="6">
    <source>
        <dbReference type="ARBA" id="ARBA00023295"/>
    </source>
</evidence>
<dbReference type="KEGG" id="ria:C7V51_14895"/>
<dbReference type="InterPro" id="IPR010316">
    <property type="entry name" value="AlkA_N"/>
</dbReference>
<evidence type="ECO:0000313" key="11">
    <source>
        <dbReference type="Proteomes" id="UP000283946"/>
    </source>
</evidence>
<keyword evidence="4" id="KW-0378">Hydrolase</keyword>
<dbReference type="InterPro" id="IPR011257">
    <property type="entry name" value="DNA_glycosylase"/>
</dbReference>
<dbReference type="InterPro" id="IPR023170">
    <property type="entry name" value="HhH_base_excis_C"/>
</dbReference>
<protein>
    <recommendedName>
        <fullName evidence="2">DNA-3-methyladenine glycosylase II</fullName>
        <ecNumber evidence="2">3.2.2.21</ecNumber>
    </recommendedName>
</protein>
<gene>
    <name evidence="10" type="ORF">C7V51_14895</name>
</gene>
<evidence type="ECO:0000313" key="10">
    <source>
        <dbReference type="EMBL" id="AZZ57018.1"/>
    </source>
</evidence>